<evidence type="ECO:0000256" key="1">
    <source>
        <dbReference type="SAM" id="Phobius"/>
    </source>
</evidence>
<keyword evidence="1" id="KW-1133">Transmembrane helix</keyword>
<dbReference type="EMBL" id="LT604072">
    <property type="protein sequence ID" value="SCB04791.1"/>
    <property type="molecule type" value="Genomic_DNA"/>
</dbReference>
<name>A0A1C3TNH8_XANCT</name>
<keyword evidence="1" id="KW-0812">Transmembrane</keyword>
<feature type="transmembrane region" description="Helical" evidence="1">
    <location>
        <begin position="21"/>
        <end position="42"/>
    </location>
</feature>
<keyword evidence="1" id="KW-0472">Membrane</keyword>
<accession>A0A1C3TNH8</accession>
<evidence type="ECO:0000313" key="3">
    <source>
        <dbReference type="Proteomes" id="UP000093071"/>
    </source>
</evidence>
<dbReference type="PATRIC" id="fig|1261556.5.peg.2132"/>
<gene>
    <name evidence="2" type="ORF">BN444_00287</name>
</gene>
<organism evidence="2 3">
    <name type="scientific">Xanthomonas translucens pv. translucens DSM 18974</name>
    <dbReference type="NCBI Taxonomy" id="1261556"/>
    <lineage>
        <taxon>Bacteria</taxon>
        <taxon>Pseudomonadati</taxon>
        <taxon>Pseudomonadota</taxon>
        <taxon>Gammaproteobacteria</taxon>
        <taxon>Lysobacterales</taxon>
        <taxon>Lysobacteraceae</taxon>
        <taxon>Xanthomonas</taxon>
        <taxon>Xanthomonas translucens group</taxon>
    </lineage>
</organism>
<sequence length="62" mass="6754">MTPATMPCSTRSIRPRRALGCELGYTLGFFMFWSATLSSSLLTEFLQRPPPQAAADDDAPSS</sequence>
<reference evidence="3" key="1">
    <citation type="submission" date="2016-07" db="EMBL/GenBank/DDBJ databases">
        <authorList>
            <person name="Jaenicke Sebastian"/>
        </authorList>
    </citation>
    <scope>NUCLEOTIDE SEQUENCE [LARGE SCALE GENOMIC DNA]</scope>
</reference>
<evidence type="ECO:0000313" key="2">
    <source>
        <dbReference type="EMBL" id="SCB04791.1"/>
    </source>
</evidence>
<proteinExistence type="predicted"/>
<protein>
    <submittedName>
        <fullName evidence="2">Hypothetical membrane protein</fullName>
    </submittedName>
</protein>
<dbReference type="AlphaFoldDB" id="A0A1C3TNH8"/>
<dbReference type="RefSeq" id="WP_003474377.1">
    <property type="nucleotide sequence ID" value="NZ_LT604072.1"/>
</dbReference>
<dbReference type="Proteomes" id="UP000093071">
    <property type="component" value="Chromosome I"/>
</dbReference>